<dbReference type="AlphaFoldDB" id="W7IX27"/>
<comment type="caution">
    <text evidence="2">The sequence shown here is derived from an EMBL/GenBank/DDBJ whole genome shotgun (WGS) entry which is preliminary data.</text>
</comment>
<gene>
    <name evidence="2" type="ORF">UO65_6160</name>
</gene>
<dbReference type="STRING" id="909613.UO65_6160"/>
<dbReference type="Pfam" id="PF13466">
    <property type="entry name" value="STAS_2"/>
    <property type="match status" value="1"/>
</dbReference>
<dbReference type="EMBL" id="AYXG01000238">
    <property type="protein sequence ID" value="EWC58559.1"/>
    <property type="molecule type" value="Genomic_DNA"/>
</dbReference>
<dbReference type="PATRIC" id="fig|909613.9.peg.6157"/>
<protein>
    <submittedName>
        <fullName evidence="2">Anti-sigma factor antagonist</fullName>
    </submittedName>
</protein>
<accession>W7IX27</accession>
<proteinExistence type="predicted"/>
<organism evidence="2 3">
    <name type="scientific">Actinokineospora spheciospongiae</name>
    <dbReference type="NCBI Taxonomy" id="909613"/>
    <lineage>
        <taxon>Bacteria</taxon>
        <taxon>Bacillati</taxon>
        <taxon>Actinomycetota</taxon>
        <taxon>Actinomycetes</taxon>
        <taxon>Pseudonocardiales</taxon>
        <taxon>Pseudonocardiaceae</taxon>
        <taxon>Actinokineospora</taxon>
    </lineage>
</organism>
<keyword evidence="3" id="KW-1185">Reference proteome</keyword>
<dbReference type="InterPro" id="IPR036513">
    <property type="entry name" value="STAS_dom_sf"/>
</dbReference>
<dbReference type="Gene3D" id="3.30.750.24">
    <property type="entry name" value="STAS domain"/>
    <property type="match status" value="1"/>
</dbReference>
<dbReference type="PANTHER" id="PTHR33495:SF2">
    <property type="entry name" value="ANTI-SIGMA FACTOR ANTAGONIST TM_1081-RELATED"/>
    <property type="match status" value="1"/>
</dbReference>
<name>W7IX27_9PSEU</name>
<evidence type="ECO:0000313" key="3">
    <source>
        <dbReference type="Proteomes" id="UP000019277"/>
    </source>
</evidence>
<evidence type="ECO:0000313" key="2">
    <source>
        <dbReference type="EMBL" id="EWC58559.1"/>
    </source>
</evidence>
<dbReference type="eggNOG" id="COG1366">
    <property type="taxonomic scope" value="Bacteria"/>
</dbReference>
<feature type="domain" description="STAS" evidence="1">
    <location>
        <begin position="20"/>
        <end position="118"/>
    </location>
</feature>
<reference evidence="2 3" key="1">
    <citation type="journal article" date="2014" name="Genome Announc.">
        <title>Draft Genome Sequence of the Antitrypanosomally Active Sponge-Associated Bacterium Actinokineospora sp. Strain EG49.</title>
        <authorList>
            <person name="Harjes J."/>
            <person name="Ryu T."/>
            <person name="Abdelmohsen U.R."/>
            <person name="Moitinho-Silva L."/>
            <person name="Horn H."/>
            <person name="Ravasi T."/>
            <person name="Hentschel U."/>
        </authorList>
    </citation>
    <scope>NUCLEOTIDE SEQUENCE [LARGE SCALE GENOMIC DNA]</scope>
    <source>
        <strain evidence="2 3">EG49</strain>
    </source>
</reference>
<dbReference type="CDD" id="cd07043">
    <property type="entry name" value="STAS_anti-anti-sigma_factors"/>
    <property type="match status" value="1"/>
</dbReference>
<dbReference type="InterPro" id="IPR002645">
    <property type="entry name" value="STAS_dom"/>
</dbReference>
<dbReference type="InterPro" id="IPR058548">
    <property type="entry name" value="MlaB-like_STAS"/>
</dbReference>
<dbReference type="SUPFAM" id="SSF52091">
    <property type="entry name" value="SpoIIaa-like"/>
    <property type="match status" value="1"/>
</dbReference>
<dbReference type="PROSITE" id="PS50801">
    <property type="entry name" value="STAS"/>
    <property type="match status" value="1"/>
</dbReference>
<dbReference type="RefSeq" id="WP_052022015.1">
    <property type="nucleotide sequence ID" value="NZ_AYXG01000238.1"/>
</dbReference>
<dbReference type="Proteomes" id="UP000019277">
    <property type="component" value="Unassembled WGS sequence"/>
</dbReference>
<evidence type="ECO:0000259" key="1">
    <source>
        <dbReference type="PROSITE" id="PS50801"/>
    </source>
</evidence>
<dbReference type="OrthoDB" id="3481860at2"/>
<dbReference type="PANTHER" id="PTHR33495">
    <property type="entry name" value="ANTI-SIGMA FACTOR ANTAGONIST TM_1081-RELATED-RELATED"/>
    <property type="match status" value="1"/>
</dbReference>
<dbReference type="GO" id="GO:0043856">
    <property type="term" value="F:anti-sigma factor antagonist activity"/>
    <property type="evidence" value="ECO:0007669"/>
    <property type="project" value="TreeGrafter"/>
</dbReference>
<sequence length="118" mass="12309">MSADTSLTIEHHRTPQGHHLTLAGDLDYTNAVDLETALTDLPLSEGDVLTLDLGELGFCDSTGLSTLITAQRLLAQVGGRVSVTAIDRNLARVMSITGIAHLFDAAADTPTAPGAKEA</sequence>